<evidence type="ECO:0000256" key="4">
    <source>
        <dbReference type="ARBA" id="ARBA00022475"/>
    </source>
</evidence>
<reference evidence="11 12" key="1">
    <citation type="submission" date="2013-10" db="EMBL/GenBank/DDBJ databases">
        <authorList>
            <person name="Wang G."/>
            <person name="Zhuang W."/>
        </authorList>
    </citation>
    <scope>NUCLEOTIDE SEQUENCE [LARGE SCALE GENOMIC DNA]</scope>
    <source>
        <strain evidence="11 12">DSM 20118</strain>
    </source>
</reference>
<dbReference type="GO" id="GO:0140359">
    <property type="term" value="F:ABC-type transporter activity"/>
    <property type="evidence" value="ECO:0007669"/>
    <property type="project" value="InterPro"/>
</dbReference>
<dbReference type="InterPro" id="IPR013525">
    <property type="entry name" value="ABC2_TM"/>
</dbReference>
<sequence length="243" mass="25274">MSARLTLATAARVLSQLRHDHRTLAIMLALPCVLLALVAWIFDGTPVLDRFGPLLLGLFPMIVMFLVTSVATLRERTTGTLERLMATPIGKGDVVAGYALAFGLAAVVQALVLTGVAVVLLGMDVAGPLWVVGLVAVLDAVLGSTLGLAASALARTEFQAVQLMPAIVFPQIIACGILLPRDQMPAVLEAVSRVLPLTYGVDALQVLAAGGGLADVRGDVLVLVGFILAAVLVGATTLRRRTP</sequence>
<dbReference type="PIRSF" id="PIRSF006648">
    <property type="entry name" value="DrrB"/>
    <property type="match status" value="1"/>
</dbReference>
<dbReference type="GO" id="GO:0046677">
    <property type="term" value="P:response to antibiotic"/>
    <property type="evidence" value="ECO:0007669"/>
    <property type="project" value="UniProtKB-KW"/>
</dbReference>
<dbReference type="RefSeq" id="WP_034634063.1">
    <property type="nucleotide sequence ID" value="NZ_AXNT01000145.1"/>
</dbReference>
<feature type="transmembrane region" description="Helical" evidence="9">
    <location>
        <begin position="220"/>
        <end position="238"/>
    </location>
</feature>
<proteinExistence type="inferred from homology"/>
<dbReference type="AlphaFoldDB" id="A0A0A0B6X8"/>
<evidence type="ECO:0000256" key="6">
    <source>
        <dbReference type="ARBA" id="ARBA00022989"/>
    </source>
</evidence>
<evidence type="ECO:0000256" key="3">
    <source>
        <dbReference type="ARBA" id="ARBA00022448"/>
    </source>
</evidence>
<feature type="transmembrane region" description="Helical" evidence="9">
    <location>
        <begin position="24"/>
        <end position="42"/>
    </location>
</feature>
<comment type="subcellular location">
    <subcellularLocation>
        <location evidence="1 9">Cell membrane</location>
        <topology evidence="1 9">Multi-pass membrane protein</topology>
    </subcellularLocation>
</comment>
<comment type="similarity">
    <text evidence="2 9">Belongs to the ABC-2 integral membrane protein family.</text>
</comment>
<dbReference type="PROSITE" id="PS51012">
    <property type="entry name" value="ABC_TM2"/>
    <property type="match status" value="1"/>
</dbReference>
<evidence type="ECO:0000256" key="2">
    <source>
        <dbReference type="ARBA" id="ARBA00007783"/>
    </source>
</evidence>
<dbReference type="STRING" id="1408250.Q760_04705"/>
<dbReference type="InterPro" id="IPR051449">
    <property type="entry name" value="ABC-2_transporter_component"/>
</dbReference>
<accession>A0A0A0B6X8</accession>
<feature type="domain" description="ABC transmembrane type-2" evidence="10">
    <location>
        <begin position="11"/>
        <end position="241"/>
    </location>
</feature>
<dbReference type="Pfam" id="PF01061">
    <property type="entry name" value="ABC2_membrane"/>
    <property type="match status" value="1"/>
</dbReference>
<evidence type="ECO:0000313" key="11">
    <source>
        <dbReference type="EMBL" id="KGM00971.1"/>
    </source>
</evidence>
<dbReference type="InterPro" id="IPR000412">
    <property type="entry name" value="ABC_2_transport"/>
</dbReference>
<keyword evidence="4 9" id="KW-1003">Cell membrane</keyword>
<evidence type="ECO:0000313" key="12">
    <source>
        <dbReference type="Proteomes" id="UP000029833"/>
    </source>
</evidence>
<gene>
    <name evidence="11" type="ORF">Q760_04705</name>
</gene>
<evidence type="ECO:0000256" key="7">
    <source>
        <dbReference type="ARBA" id="ARBA00023136"/>
    </source>
</evidence>
<dbReference type="Proteomes" id="UP000029833">
    <property type="component" value="Unassembled WGS sequence"/>
</dbReference>
<feature type="transmembrane region" description="Helical" evidence="9">
    <location>
        <begin position="54"/>
        <end position="73"/>
    </location>
</feature>
<organism evidence="11 12">
    <name type="scientific">Cellulomonas cellasea DSM 20118</name>
    <dbReference type="NCBI Taxonomy" id="1408250"/>
    <lineage>
        <taxon>Bacteria</taxon>
        <taxon>Bacillati</taxon>
        <taxon>Actinomycetota</taxon>
        <taxon>Actinomycetes</taxon>
        <taxon>Micrococcales</taxon>
        <taxon>Cellulomonadaceae</taxon>
        <taxon>Cellulomonas</taxon>
    </lineage>
</organism>
<evidence type="ECO:0000256" key="5">
    <source>
        <dbReference type="ARBA" id="ARBA00022692"/>
    </source>
</evidence>
<dbReference type="PANTHER" id="PTHR30294:SF38">
    <property type="entry name" value="TRANSPORT PERMEASE PROTEIN"/>
    <property type="match status" value="1"/>
</dbReference>
<keyword evidence="5 9" id="KW-0812">Transmembrane</keyword>
<dbReference type="OrthoDB" id="9776218at2"/>
<protein>
    <recommendedName>
        <fullName evidence="9">Transport permease protein</fullName>
    </recommendedName>
</protein>
<name>A0A0A0B6X8_9CELL</name>
<dbReference type="GO" id="GO:0043190">
    <property type="term" value="C:ATP-binding cassette (ABC) transporter complex"/>
    <property type="evidence" value="ECO:0007669"/>
    <property type="project" value="InterPro"/>
</dbReference>
<keyword evidence="6 9" id="KW-1133">Transmembrane helix</keyword>
<keyword evidence="3 9" id="KW-0813">Transport</keyword>
<feature type="transmembrane region" description="Helical" evidence="9">
    <location>
        <begin position="129"/>
        <end position="153"/>
    </location>
</feature>
<keyword evidence="8" id="KW-0046">Antibiotic resistance</keyword>
<evidence type="ECO:0000259" key="10">
    <source>
        <dbReference type="PROSITE" id="PS51012"/>
    </source>
</evidence>
<evidence type="ECO:0000256" key="8">
    <source>
        <dbReference type="ARBA" id="ARBA00023251"/>
    </source>
</evidence>
<dbReference type="PANTHER" id="PTHR30294">
    <property type="entry name" value="MEMBRANE COMPONENT OF ABC TRANSPORTER YHHJ-RELATED"/>
    <property type="match status" value="1"/>
</dbReference>
<evidence type="ECO:0000256" key="9">
    <source>
        <dbReference type="RuleBase" id="RU361157"/>
    </source>
</evidence>
<keyword evidence="7 9" id="KW-0472">Membrane</keyword>
<keyword evidence="12" id="KW-1185">Reference proteome</keyword>
<comment type="caution">
    <text evidence="11">The sequence shown here is derived from an EMBL/GenBank/DDBJ whole genome shotgun (WGS) entry which is preliminary data.</text>
</comment>
<feature type="transmembrane region" description="Helical" evidence="9">
    <location>
        <begin position="160"/>
        <end position="179"/>
    </location>
</feature>
<dbReference type="InterPro" id="IPR047817">
    <property type="entry name" value="ABC2_TM_bact-type"/>
</dbReference>
<dbReference type="EMBL" id="AXNT01000145">
    <property type="protein sequence ID" value="KGM00971.1"/>
    <property type="molecule type" value="Genomic_DNA"/>
</dbReference>
<feature type="transmembrane region" description="Helical" evidence="9">
    <location>
        <begin position="94"/>
        <end position="123"/>
    </location>
</feature>
<evidence type="ECO:0000256" key="1">
    <source>
        <dbReference type="ARBA" id="ARBA00004651"/>
    </source>
</evidence>